<name>A0A8H6MTS2_9PEZI</name>
<dbReference type="Proteomes" id="UP000652219">
    <property type="component" value="Unassembled WGS sequence"/>
</dbReference>
<gene>
    <name evidence="2" type="ORF">CSOJ01_07830</name>
</gene>
<evidence type="ECO:0000256" key="1">
    <source>
        <dbReference type="SAM" id="MobiDB-lite"/>
    </source>
</evidence>
<accession>A0A8H6MTS2</accession>
<sequence length="178" mass="19533">MVRLVLSRLAATPCDPDPMLGCRPFDPSTLRAWLSALAWSNSRSTFLEGGYDPWKTQNAPVLQASNRSAEMRSTSTQTLPTHTRGPGPSICLFAPWNDSHVRRTDLHSASGAAIRQALYTMPRGSARFPGPELERKKRVGHQLNELDAPAIAQLAQTGRPSSSLSWNAPEEDSISRLQ</sequence>
<evidence type="ECO:0000313" key="3">
    <source>
        <dbReference type="Proteomes" id="UP000652219"/>
    </source>
</evidence>
<feature type="region of interest" description="Disordered" evidence="1">
    <location>
        <begin position="155"/>
        <end position="178"/>
    </location>
</feature>
<proteinExistence type="predicted"/>
<organism evidence="2 3">
    <name type="scientific">Colletotrichum sojae</name>
    <dbReference type="NCBI Taxonomy" id="2175907"/>
    <lineage>
        <taxon>Eukaryota</taxon>
        <taxon>Fungi</taxon>
        <taxon>Dikarya</taxon>
        <taxon>Ascomycota</taxon>
        <taxon>Pezizomycotina</taxon>
        <taxon>Sordariomycetes</taxon>
        <taxon>Hypocreomycetidae</taxon>
        <taxon>Glomerellales</taxon>
        <taxon>Glomerellaceae</taxon>
        <taxon>Colletotrichum</taxon>
        <taxon>Colletotrichum orchidearum species complex</taxon>
    </lineage>
</organism>
<evidence type="ECO:0000313" key="2">
    <source>
        <dbReference type="EMBL" id="KAF6807980.1"/>
    </source>
</evidence>
<protein>
    <submittedName>
        <fullName evidence="2">Uncharacterized protein</fullName>
    </submittedName>
</protein>
<reference evidence="2 3" key="1">
    <citation type="journal article" date="2020" name="Phytopathology">
        <title>Genome Sequence Resources of Colletotrichum truncatum, C. plurivorum, C. musicola, and C. sojae: Four Species Pathogenic to Soybean (Glycine max).</title>
        <authorList>
            <person name="Rogerio F."/>
            <person name="Boufleur T.R."/>
            <person name="Ciampi-Guillardi M."/>
            <person name="Sukno S.A."/>
            <person name="Thon M.R."/>
            <person name="Massola Junior N.S."/>
            <person name="Baroncelli R."/>
        </authorList>
    </citation>
    <scope>NUCLEOTIDE SEQUENCE [LARGE SCALE GENOMIC DNA]</scope>
    <source>
        <strain evidence="2 3">LFN0009</strain>
    </source>
</reference>
<keyword evidence="3" id="KW-1185">Reference proteome</keyword>
<comment type="caution">
    <text evidence="2">The sequence shown here is derived from an EMBL/GenBank/DDBJ whole genome shotgun (WGS) entry which is preliminary data.</text>
</comment>
<feature type="compositionally biased region" description="Polar residues" evidence="1">
    <location>
        <begin position="155"/>
        <end position="166"/>
    </location>
</feature>
<dbReference type="EMBL" id="WIGN01000126">
    <property type="protein sequence ID" value="KAF6807980.1"/>
    <property type="molecule type" value="Genomic_DNA"/>
</dbReference>
<dbReference type="AlphaFoldDB" id="A0A8H6MTS2"/>